<gene>
    <name evidence="2" type="ORF">EL18_02610</name>
</gene>
<feature type="chain" id="PRO_5001782974" evidence="1">
    <location>
        <begin position="32"/>
        <end position="161"/>
    </location>
</feature>
<reference evidence="2 3" key="1">
    <citation type="submission" date="2014-05" db="EMBL/GenBank/DDBJ databases">
        <title>Draft Genome Sequence of Nitratireductor basaltis Strain UMTGB225, A Marine Bacterium Isolated from Green Barrel Tunicate.</title>
        <authorList>
            <person name="Gan H.Y."/>
        </authorList>
    </citation>
    <scope>NUCLEOTIDE SEQUENCE [LARGE SCALE GENOMIC DNA]</scope>
    <source>
        <strain evidence="2 3">UMTGB225</strain>
    </source>
</reference>
<evidence type="ECO:0000313" key="2">
    <source>
        <dbReference type="EMBL" id="KFB08360.1"/>
    </source>
</evidence>
<keyword evidence="1" id="KW-0732">Signal</keyword>
<keyword evidence="3" id="KW-1185">Reference proteome</keyword>
<sequence length="161" mass="17339">MPLAPTALLMMRRGLVAALLYAGLAATPVIAQGLDSEEAIDAIVGSEVKTEQATTVEETDRLIQAVGAARPAAEEVRKTFNLDELDIIFISPDTAETPEVAEVLAENEQALQTLREAIEGSALFYHAVDSRSILLRDIVAVEYGEESRVTVFVIGEAPEEE</sequence>
<organism evidence="2 3">
    <name type="scientific">Nitratireductor basaltis</name>
    <dbReference type="NCBI Taxonomy" id="472175"/>
    <lineage>
        <taxon>Bacteria</taxon>
        <taxon>Pseudomonadati</taxon>
        <taxon>Pseudomonadota</taxon>
        <taxon>Alphaproteobacteria</taxon>
        <taxon>Hyphomicrobiales</taxon>
        <taxon>Phyllobacteriaceae</taxon>
        <taxon>Nitratireductor</taxon>
    </lineage>
</organism>
<dbReference type="STRING" id="472175.EL18_02610"/>
<dbReference type="eggNOG" id="ENOG502ZZRZ">
    <property type="taxonomic scope" value="Bacteria"/>
</dbReference>
<protein>
    <submittedName>
        <fullName evidence="2">Uncharacterized protein</fullName>
    </submittedName>
</protein>
<dbReference type="Proteomes" id="UP000053675">
    <property type="component" value="Unassembled WGS sequence"/>
</dbReference>
<accession>A0A084U5X4</accession>
<dbReference type="RefSeq" id="WP_036485023.1">
    <property type="nucleotide sequence ID" value="NZ_JMQM01000002.1"/>
</dbReference>
<dbReference type="OrthoDB" id="8099754at2"/>
<evidence type="ECO:0000256" key="1">
    <source>
        <dbReference type="SAM" id="SignalP"/>
    </source>
</evidence>
<dbReference type="PATRIC" id="fig|472175.3.peg.2602"/>
<dbReference type="EMBL" id="JMQM01000002">
    <property type="protein sequence ID" value="KFB08360.1"/>
    <property type="molecule type" value="Genomic_DNA"/>
</dbReference>
<feature type="signal peptide" evidence="1">
    <location>
        <begin position="1"/>
        <end position="31"/>
    </location>
</feature>
<evidence type="ECO:0000313" key="3">
    <source>
        <dbReference type="Proteomes" id="UP000053675"/>
    </source>
</evidence>
<name>A0A084U5X4_9HYPH</name>
<proteinExistence type="predicted"/>
<dbReference type="AlphaFoldDB" id="A0A084U5X4"/>
<comment type="caution">
    <text evidence="2">The sequence shown here is derived from an EMBL/GenBank/DDBJ whole genome shotgun (WGS) entry which is preliminary data.</text>
</comment>